<proteinExistence type="predicted"/>
<dbReference type="Proteomes" id="UP001174909">
    <property type="component" value="Unassembled WGS sequence"/>
</dbReference>
<dbReference type="AlphaFoldDB" id="A0AA35TTV0"/>
<reference evidence="1" key="1">
    <citation type="submission" date="2023-03" db="EMBL/GenBank/DDBJ databases">
        <authorList>
            <person name="Steffen K."/>
            <person name="Cardenas P."/>
        </authorList>
    </citation>
    <scope>NUCLEOTIDE SEQUENCE</scope>
</reference>
<evidence type="ECO:0000313" key="2">
    <source>
        <dbReference type="Proteomes" id="UP001174909"/>
    </source>
</evidence>
<protein>
    <submittedName>
        <fullName evidence="1">Uncharacterized protein</fullName>
    </submittedName>
</protein>
<gene>
    <name evidence="1" type="ORF">GBAR_LOCUS28983</name>
</gene>
<accession>A0AA35TTV0</accession>
<name>A0AA35TTV0_GEOBA</name>
<sequence length="31" mass="3358">MTYTIGVVMNSIISSGCLCAQKGVQQVHLLY</sequence>
<keyword evidence="2" id="KW-1185">Reference proteome</keyword>
<comment type="caution">
    <text evidence="1">The sequence shown here is derived from an EMBL/GenBank/DDBJ whole genome shotgun (WGS) entry which is preliminary data.</text>
</comment>
<evidence type="ECO:0000313" key="1">
    <source>
        <dbReference type="EMBL" id="CAI8052972.1"/>
    </source>
</evidence>
<dbReference type="EMBL" id="CASHTH010004057">
    <property type="protein sequence ID" value="CAI8052972.1"/>
    <property type="molecule type" value="Genomic_DNA"/>
</dbReference>
<organism evidence="1 2">
    <name type="scientific">Geodia barretti</name>
    <name type="common">Barrett's horny sponge</name>
    <dbReference type="NCBI Taxonomy" id="519541"/>
    <lineage>
        <taxon>Eukaryota</taxon>
        <taxon>Metazoa</taxon>
        <taxon>Porifera</taxon>
        <taxon>Demospongiae</taxon>
        <taxon>Heteroscleromorpha</taxon>
        <taxon>Tetractinellida</taxon>
        <taxon>Astrophorina</taxon>
        <taxon>Geodiidae</taxon>
        <taxon>Geodia</taxon>
    </lineage>
</organism>